<evidence type="ECO:0000313" key="2">
    <source>
        <dbReference type="Proteomes" id="UP000006729"/>
    </source>
</evidence>
<reference evidence="1 2" key="1">
    <citation type="journal article" date="2006" name="Science">
        <title>The genome of black cottonwood, Populus trichocarpa (Torr. &amp; Gray).</title>
        <authorList>
            <person name="Tuskan G.A."/>
            <person name="Difazio S."/>
            <person name="Jansson S."/>
            <person name="Bohlmann J."/>
            <person name="Grigoriev I."/>
            <person name="Hellsten U."/>
            <person name="Putnam N."/>
            <person name="Ralph S."/>
            <person name="Rombauts S."/>
            <person name="Salamov A."/>
            <person name="Schein J."/>
            <person name="Sterck L."/>
            <person name="Aerts A."/>
            <person name="Bhalerao R.R."/>
            <person name="Bhalerao R.P."/>
            <person name="Blaudez D."/>
            <person name="Boerjan W."/>
            <person name="Brun A."/>
            <person name="Brunner A."/>
            <person name="Busov V."/>
            <person name="Campbell M."/>
            <person name="Carlson J."/>
            <person name="Chalot M."/>
            <person name="Chapman J."/>
            <person name="Chen G.L."/>
            <person name="Cooper D."/>
            <person name="Coutinho P.M."/>
            <person name="Couturier J."/>
            <person name="Covert S."/>
            <person name="Cronk Q."/>
            <person name="Cunningham R."/>
            <person name="Davis J."/>
            <person name="Degroeve S."/>
            <person name="Dejardin A."/>
            <person name="Depamphilis C."/>
            <person name="Detter J."/>
            <person name="Dirks B."/>
            <person name="Dubchak I."/>
            <person name="Duplessis S."/>
            <person name="Ehlting J."/>
            <person name="Ellis B."/>
            <person name="Gendler K."/>
            <person name="Goodstein D."/>
            <person name="Gribskov M."/>
            <person name="Grimwood J."/>
            <person name="Groover A."/>
            <person name="Gunter L."/>
            <person name="Hamberger B."/>
            <person name="Heinze B."/>
            <person name="Helariutta Y."/>
            <person name="Henrissat B."/>
            <person name="Holligan D."/>
            <person name="Holt R."/>
            <person name="Huang W."/>
            <person name="Islam-Faridi N."/>
            <person name="Jones S."/>
            <person name="Jones-Rhoades M."/>
            <person name="Jorgensen R."/>
            <person name="Joshi C."/>
            <person name="Kangasjarvi J."/>
            <person name="Karlsson J."/>
            <person name="Kelleher C."/>
            <person name="Kirkpatrick R."/>
            <person name="Kirst M."/>
            <person name="Kohler A."/>
            <person name="Kalluri U."/>
            <person name="Larimer F."/>
            <person name="Leebens-Mack J."/>
            <person name="Leple J.C."/>
            <person name="Locascio P."/>
            <person name="Lou Y."/>
            <person name="Lucas S."/>
            <person name="Martin F."/>
            <person name="Montanini B."/>
            <person name="Napoli C."/>
            <person name="Nelson D.R."/>
            <person name="Nelson C."/>
            <person name="Nieminen K."/>
            <person name="Nilsson O."/>
            <person name="Pereda V."/>
            <person name="Peter G."/>
            <person name="Philippe R."/>
            <person name="Pilate G."/>
            <person name="Poliakov A."/>
            <person name="Razumovskaya J."/>
            <person name="Richardson P."/>
            <person name="Rinaldi C."/>
            <person name="Ritland K."/>
            <person name="Rouze P."/>
            <person name="Ryaboy D."/>
            <person name="Schmutz J."/>
            <person name="Schrader J."/>
            <person name="Segerman B."/>
            <person name="Shin H."/>
            <person name="Siddiqui A."/>
            <person name="Sterky F."/>
            <person name="Terry A."/>
            <person name="Tsai C.J."/>
            <person name="Uberbacher E."/>
            <person name="Unneberg P."/>
            <person name="Vahala J."/>
            <person name="Wall K."/>
            <person name="Wessler S."/>
            <person name="Yang G."/>
            <person name="Yin T."/>
            <person name="Douglas C."/>
            <person name="Marra M."/>
            <person name="Sandberg G."/>
            <person name="Van de Peer Y."/>
            <person name="Rokhsar D."/>
        </authorList>
    </citation>
    <scope>NUCLEOTIDE SEQUENCE [LARGE SCALE GENOMIC DNA]</scope>
    <source>
        <strain evidence="2">cv. Nisqually</strain>
    </source>
</reference>
<dbReference type="HOGENOM" id="CLU_2692397_0_0_1"/>
<dbReference type="EMBL" id="CM009294">
    <property type="protein sequence ID" value="PNT36136.1"/>
    <property type="molecule type" value="Genomic_DNA"/>
</dbReference>
<gene>
    <name evidence="1" type="ORF">POPTR_005G110100</name>
</gene>
<dbReference type="InParanoid" id="U5GBP4"/>
<organism evidence="1 2">
    <name type="scientific">Populus trichocarpa</name>
    <name type="common">Western balsam poplar</name>
    <name type="synonym">Populus balsamifera subsp. trichocarpa</name>
    <dbReference type="NCBI Taxonomy" id="3694"/>
    <lineage>
        <taxon>Eukaryota</taxon>
        <taxon>Viridiplantae</taxon>
        <taxon>Streptophyta</taxon>
        <taxon>Embryophyta</taxon>
        <taxon>Tracheophyta</taxon>
        <taxon>Spermatophyta</taxon>
        <taxon>Magnoliopsida</taxon>
        <taxon>eudicotyledons</taxon>
        <taxon>Gunneridae</taxon>
        <taxon>Pentapetalae</taxon>
        <taxon>rosids</taxon>
        <taxon>fabids</taxon>
        <taxon>Malpighiales</taxon>
        <taxon>Salicaceae</taxon>
        <taxon>Saliceae</taxon>
        <taxon>Populus</taxon>
    </lineage>
</organism>
<keyword evidence="2" id="KW-1185">Reference proteome</keyword>
<proteinExistence type="predicted"/>
<name>U5GBP4_POPTR</name>
<sequence length="74" mass="8813">MPTKFQQGRPCIFNSKTPSHYKWNHFVEIQSSFSQSFPNRNMDTHRKCIKYSLQVSLPENTSTYCEFNFKFPSL</sequence>
<dbReference type="AlphaFoldDB" id="U5GBP4"/>
<dbReference type="Proteomes" id="UP000006729">
    <property type="component" value="Chromosome 5"/>
</dbReference>
<accession>U5GBP4</accession>
<evidence type="ECO:0000313" key="1">
    <source>
        <dbReference type="EMBL" id="PNT36136.1"/>
    </source>
</evidence>
<protein>
    <submittedName>
        <fullName evidence="1">Uncharacterized protein</fullName>
    </submittedName>
</protein>